<dbReference type="eggNOG" id="COG1401">
    <property type="taxonomic scope" value="Bacteria"/>
</dbReference>
<dbReference type="EMBL" id="CP002394">
    <property type="protein sequence ID" value="ADU29392.1"/>
    <property type="molecule type" value="Genomic_DNA"/>
</dbReference>
<name>E6TR16_EVAC2</name>
<dbReference type="InterPro" id="IPR027417">
    <property type="entry name" value="P-loop_NTPase"/>
</dbReference>
<dbReference type="STRING" id="649639.Bcell_1123"/>
<evidence type="ECO:0000259" key="1">
    <source>
        <dbReference type="Pfam" id="PF07728"/>
    </source>
</evidence>
<dbReference type="AlphaFoldDB" id="E6TR16"/>
<dbReference type="GO" id="GO:0005524">
    <property type="term" value="F:ATP binding"/>
    <property type="evidence" value="ECO:0007669"/>
    <property type="project" value="InterPro"/>
</dbReference>
<proteinExistence type="predicted"/>
<protein>
    <submittedName>
        <fullName evidence="2">ATPase associated with various cellular activities AAA_5</fullName>
    </submittedName>
</protein>
<dbReference type="HOGENOM" id="CLU_011498_5_1_9"/>
<gene>
    <name evidence="2" type="ordered locus">Bcell_1123</name>
</gene>
<dbReference type="PANTHER" id="PTHR37291:SF1">
    <property type="entry name" value="TYPE IV METHYL-DIRECTED RESTRICTION ENZYME ECOKMCRB SUBUNIT"/>
    <property type="match status" value="1"/>
</dbReference>
<accession>E6TR16</accession>
<dbReference type="Proteomes" id="UP000001401">
    <property type="component" value="Chromosome"/>
</dbReference>
<dbReference type="InterPro" id="IPR052934">
    <property type="entry name" value="Methyl-DNA_Rec/Restrict_Enz"/>
</dbReference>
<dbReference type="RefSeq" id="WP_013487733.1">
    <property type="nucleotide sequence ID" value="NC_014829.1"/>
</dbReference>
<sequence length="358" mass="41020">MSNENSYKKANAITKQGFKDQVSKMAELVGATIPKDADFTREKRGVYNQSISLDTVKEFISNRGMRISDRMIRRYHLSLINKGFVILSGISGTGKTWLAELYAEAIGAKKLVVPVAPNWTSNEDLLGFYNPLDNEYKHTEFSKFLMEAQDEYVASLQEKRQPVPYHIILDEMNLARVEYYFAKFLSLLEVKGRNEEVYIDIPPKDRIILTPNLFFIGTINVDETTQSFADKVYDRAQLIEVEISREEIKAALGAEEYSDVIMEIWDTVFEVAPFAYRVIGDLKKYIEDAEKVGQSWNVALDEQVLQKILPKIKGTDLEIGGKLEELKIILDRANLELSTEKVNKMLERYARYGVASYF</sequence>
<dbReference type="KEGG" id="bco:Bcell_1123"/>
<organism evidence="2 3">
    <name type="scientific">Evansella cellulosilytica (strain ATCC 21833 / DSM 2522 / FERM P-1141 / JCM 9156 / N-4)</name>
    <name type="common">Bacillus cellulosilyticus</name>
    <dbReference type="NCBI Taxonomy" id="649639"/>
    <lineage>
        <taxon>Bacteria</taxon>
        <taxon>Bacillati</taxon>
        <taxon>Bacillota</taxon>
        <taxon>Bacilli</taxon>
        <taxon>Bacillales</taxon>
        <taxon>Bacillaceae</taxon>
        <taxon>Evansella</taxon>
    </lineage>
</organism>
<evidence type="ECO:0000313" key="3">
    <source>
        <dbReference type="Proteomes" id="UP000001401"/>
    </source>
</evidence>
<dbReference type="Pfam" id="PF07728">
    <property type="entry name" value="AAA_5"/>
    <property type="match status" value="1"/>
</dbReference>
<dbReference type="InterPro" id="IPR011704">
    <property type="entry name" value="ATPase_dyneun-rel_AAA"/>
</dbReference>
<evidence type="ECO:0000313" key="2">
    <source>
        <dbReference type="EMBL" id="ADU29392.1"/>
    </source>
</evidence>
<dbReference type="Gene3D" id="3.40.50.300">
    <property type="entry name" value="P-loop containing nucleotide triphosphate hydrolases"/>
    <property type="match status" value="1"/>
</dbReference>
<dbReference type="SUPFAM" id="SSF52540">
    <property type="entry name" value="P-loop containing nucleoside triphosphate hydrolases"/>
    <property type="match status" value="1"/>
</dbReference>
<feature type="domain" description="ATPase dynein-related AAA" evidence="1">
    <location>
        <begin position="85"/>
        <end position="223"/>
    </location>
</feature>
<reference evidence="2" key="1">
    <citation type="submission" date="2010-12" db="EMBL/GenBank/DDBJ databases">
        <title>Complete sequence of Bacillus cellulosilyticus DSM 2522.</title>
        <authorList>
            <consortium name="US DOE Joint Genome Institute"/>
            <person name="Lucas S."/>
            <person name="Copeland A."/>
            <person name="Lapidus A."/>
            <person name="Cheng J.-F."/>
            <person name="Bruce D."/>
            <person name="Goodwin L."/>
            <person name="Pitluck S."/>
            <person name="Chertkov O."/>
            <person name="Detter J.C."/>
            <person name="Han C."/>
            <person name="Tapia R."/>
            <person name="Land M."/>
            <person name="Hauser L."/>
            <person name="Jeffries C."/>
            <person name="Kyrpides N."/>
            <person name="Ivanova N."/>
            <person name="Mikhailova N."/>
            <person name="Brumm P."/>
            <person name="Mead D."/>
            <person name="Woyke T."/>
        </authorList>
    </citation>
    <scope>NUCLEOTIDE SEQUENCE [LARGE SCALE GENOMIC DNA]</scope>
    <source>
        <strain evidence="2">DSM 2522</strain>
    </source>
</reference>
<keyword evidence="3" id="KW-1185">Reference proteome</keyword>
<dbReference type="PANTHER" id="PTHR37291">
    <property type="entry name" value="5-METHYLCYTOSINE-SPECIFIC RESTRICTION ENZYME B"/>
    <property type="match status" value="1"/>
</dbReference>
<dbReference type="GO" id="GO:0016887">
    <property type="term" value="F:ATP hydrolysis activity"/>
    <property type="evidence" value="ECO:0007669"/>
    <property type="project" value="InterPro"/>
</dbReference>
<dbReference type="OrthoDB" id="9781481at2"/>